<feature type="domain" description="ABC3 transporter permease C-terminal" evidence="7">
    <location>
        <begin position="266"/>
        <end position="391"/>
    </location>
</feature>
<dbReference type="InterPro" id="IPR025857">
    <property type="entry name" value="MacB_PCD"/>
</dbReference>
<sequence length="398" mass="44368">MNFPFYLSIRYLLSNQKGSFTRFAGFLSVMGLAVGVSALLLTLFILNGFERVISDKIAELDGHVRIRHFLNQPISTKLTTIDSALINYKDGVIISSFIQRPALLRKGNLAEGVIVEGIHNEQADFINNMLVQGNINFDNKSVVLGKRLAEQLKLSVGQKIVLFDLATLNKSNKRIKQFTISGLFHSGMTEYDKSLVFINIVDANILFDMGNSVSGYELRVEDTGVLDEITASLNNELPYPHMVMNWKEKNRALFKWMNIQRWPILFIFGLIALVGVVNIISALSMIVIEKTGQIGILKSLGIKGHQLKMIFLFKGLIIGISGGAIGSVIALLIASLQNNLKLIKVPEDIYFMDFIPIDISMLSIINILLFSIFSSVLAALWPTLRASQIEPSEALRYE</sequence>
<keyword evidence="5 6" id="KW-0472">Membrane</keyword>
<dbReference type="PANTHER" id="PTHR30489:SF0">
    <property type="entry name" value="LIPOPROTEIN-RELEASING SYSTEM TRANSMEMBRANE PROTEIN LOLE"/>
    <property type="match status" value="1"/>
</dbReference>
<evidence type="ECO:0000256" key="4">
    <source>
        <dbReference type="ARBA" id="ARBA00022989"/>
    </source>
</evidence>
<gene>
    <name evidence="9" type="ORF">METZ01_LOCUS186166</name>
</gene>
<feature type="transmembrane region" description="Helical" evidence="6">
    <location>
        <begin position="20"/>
        <end position="46"/>
    </location>
</feature>
<reference evidence="9" key="1">
    <citation type="submission" date="2018-05" db="EMBL/GenBank/DDBJ databases">
        <authorList>
            <person name="Lanie J.A."/>
            <person name="Ng W.-L."/>
            <person name="Kazmierczak K.M."/>
            <person name="Andrzejewski T.M."/>
            <person name="Davidsen T.M."/>
            <person name="Wayne K.J."/>
            <person name="Tettelin H."/>
            <person name="Glass J.I."/>
            <person name="Rusch D."/>
            <person name="Podicherti R."/>
            <person name="Tsui H.-C.T."/>
            <person name="Winkler M.E."/>
        </authorList>
    </citation>
    <scope>NUCLEOTIDE SEQUENCE</scope>
</reference>
<dbReference type="GO" id="GO:0044874">
    <property type="term" value="P:lipoprotein localization to outer membrane"/>
    <property type="evidence" value="ECO:0007669"/>
    <property type="project" value="TreeGrafter"/>
</dbReference>
<keyword evidence="2" id="KW-1003">Cell membrane</keyword>
<comment type="subcellular location">
    <subcellularLocation>
        <location evidence="1">Cell membrane</location>
        <topology evidence="1">Multi-pass membrane protein</topology>
    </subcellularLocation>
</comment>
<evidence type="ECO:0000256" key="2">
    <source>
        <dbReference type="ARBA" id="ARBA00022475"/>
    </source>
</evidence>
<evidence type="ECO:0000256" key="6">
    <source>
        <dbReference type="SAM" id="Phobius"/>
    </source>
</evidence>
<organism evidence="9">
    <name type="scientific">marine metagenome</name>
    <dbReference type="NCBI Taxonomy" id="408172"/>
    <lineage>
        <taxon>unclassified sequences</taxon>
        <taxon>metagenomes</taxon>
        <taxon>ecological metagenomes</taxon>
    </lineage>
</organism>
<accession>A0A382D5J7</accession>
<feature type="transmembrane region" description="Helical" evidence="6">
    <location>
        <begin position="354"/>
        <end position="381"/>
    </location>
</feature>
<dbReference type="Pfam" id="PF02687">
    <property type="entry name" value="FtsX"/>
    <property type="match status" value="1"/>
</dbReference>
<dbReference type="InterPro" id="IPR003838">
    <property type="entry name" value="ABC3_permease_C"/>
</dbReference>
<evidence type="ECO:0008006" key="10">
    <source>
        <dbReference type="Google" id="ProtNLM"/>
    </source>
</evidence>
<evidence type="ECO:0000259" key="7">
    <source>
        <dbReference type="Pfam" id="PF02687"/>
    </source>
</evidence>
<dbReference type="EMBL" id="UINC01037590">
    <property type="protein sequence ID" value="SVB33312.1"/>
    <property type="molecule type" value="Genomic_DNA"/>
</dbReference>
<feature type="transmembrane region" description="Helical" evidence="6">
    <location>
        <begin position="262"/>
        <end position="288"/>
    </location>
</feature>
<dbReference type="AlphaFoldDB" id="A0A382D5J7"/>
<evidence type="ECO:0000256" key="1">
    <source>
        <dbReference type="ARBA" id="ARBA00004651"/>
    </source>
</evidence>
<keyword evidence="3 6" id="KW-0812">Transmembrane</keyword>
<dbReference type="Pfam" id="PF12704">
    <property type="entry name" value="MacB_PCD"/>
    <property type="match status" value="1"/>
</dbReference>
<keyword evidence="4 6" id="KW-1133">Transmembrane helix</keyword>
<dbReference type="GO" id="GO:0098797">
    <property type="term" value="C:plasma membrane protein complex"/>
    <property type="evidence" value="ECO:0007669"/>
    <property type="project" value="TreeGrafter"/>
</dbReference>
<evidence type="ECO:0000259" key="8">
    <source>
        <dbReference type="Pfam" id="PF12704"/>
    </source>
</evidence>
<dbReference type="PANTHER" id="PTHR30489">
    <property type="entry name" value="LIPOPROTEIN-RELEASING SYSTEM TRANSMEMBRANE PROTEIN LOLE"/>
    <property type="match status" value="1"/>
</dbReference>
<feature type="transmembrane region" description="Helical" evidence="6">
    <location>
        <begin position="309"/>
        <end position="334"/>
    </location>
</feature>
<proteinExistence type="predicted"/>
<protein>
    <recommendedName>
        <fullName evidence="10">ABC3 transporter permease protein domain-containing protein</fullName>
    </recommendedName>
</protein>
<evidence type="ECO:0000256" key="3">
    <source>
        <dbReference type="ARBA" id="ARBA00022692"/>
    </source>
</evidence>
<dbReference type="InterPro" id="IPR051447">
    <property type="entry name" value="Lipoprotein-release_system"/>
</dbReference>
<feature type="domain" description="MacB-like periplasmic core" evidence="8">
    <location>
        <begin position="26"/>
        <end position="234"/>
    </location>
</feature>
<evidence type="ECO:0000313" key="9">
    <source>
        <dbReference type="EMBL" id="SVB33312.1"/>
    </source>
</evidence>
<name>A0A382D5J7_9ZZZZ</name>
<evidence type="ECO:0000256" key="5">
    <source>
        <dbReference type="ARBA" id="ARBA00023136"/>
    </source>
</evidence>